<dbReference type="GeneID" id="90768661"/>
<keyword evidence="6" id="KW-1185">Reference proteome</keyword>
<name>A0A4P6V2X6_9HYPH</name>
<dbReference type="GO" id="GO:0004475">
    <property type="term" value="F:mannose-1-phosphate guanylyltransferase (GTP) activity"/>
    <property type="evidence" value="ECO:0007669"/>
    <property type="project" value="InterPro"/>
</dbReference>
<dbReference type="InterPro" id="IPR010819">
    <property type="entry name" value="AGE/CE"/>
</dbReference>
<dbReference type="Pfam" id="PF07221">
    <property type="entry name" value="GlcNAc_2-epim"/>
    <property type="match status" value="1"/>
</dbReference>
<accession>A0A4P6V2X6</accession>
<dbReference type="InterPro" id="IPR054566">
    <property type="entry name" value="ManC/GMP-like_b-helix"/>
</dbReference>
<dbReference type="InterPro" id="IPR005835">
    <property type="entry name" value="NTP_transferase_dom"/>
</dbReference>
<keyword evidence="2 5" id="KW-0413">Isomerase</keyword>
<dbReference type="Gene3D" id="1.50.10.10">
    <property type="match status" value="1"/>
</dbReference>
<dbReference type="PANTHER" id="PTHR46390:SF1">
    <property type="entry name" value="MANNOSE-1-PHOSPHATE GUANYLYLTRANSFERASE"/>
    <property type="match status" value="1"/>
</dbReference>
<dbReference type="EMBL" id="CP036532">
    <property type="protein sequence ID" value="QBK31837.1"/>
    <property type="molecule type" value="Genomic_DNA"/>
</dbReference>
<dbReference type="GO" id="GO:0005975">
    <property type="term" value="P:carbohydrate metabolic process"/>
    <property type="evidence" value="ECO:0007669"/>
    <property type="project" value="InterPro"/>
</dbReference>
<dbReference type="PANTHER" id="PTHR46390">
    <property type="entry name" value="MANNOSE-1-PHOSPHATE GUANYLYLTRANSFERASE"/>
    <property type="match status" value="1"/>
</dbReference>
<dbReference type="KEGG" id="rpod:E0E05_15240"/>
<dbReference type="SUPFAM" id="SSF48208">
    <property type="entry name" value="Six-hairpin glycosidases"/>
    <property type="match status" value="1"/>
</dbReference>
<dbReference type="Gene3D" id="3.90.550.10">
    <property type="entry name" value="Spore Coat Polysaccharide Biosynthesis Protein SpsA, Chain A"/>
    <property type="match status" value="1"/>
</dbReference>
<dbReference type="RefSeq" id="WP_131617487.1">
    <property type="nucleotide sequence ID" value="NZ_CP036532.1"/>
</dbReference>
<dbReference type="Proteomes" id="UP000293719">
    <property type="component" value="Chromosome"/>
</dbReference>
<dbReference type="Pfam" id="PF00483">
    <property type="entry name" value="NTP_transferase"/>
    <property type="match status" value="1"/>
</dbReference>
<dbReference type="InterPro" id="IPR051161">
    <property type="entry name" value="Mannose-6P_isomerase_type2"/>
</dbReference>
<protein>
    <submittedName>
        <fullName evidence="5">Phosphoheptose isomerase</fullName>
    </submittedName>
</protein>
<dbReference type="InterPro" id="IPR008928">
    <property type="entry name" value="6-hairpin_glycosidase_sf"/>
</dbReference>
<gene>
    <name evidence="5" type="ORF">E0E05_15240</name>
</gene>
<sequence>MGQSDDALHVVPVILCGGAGSRLWPMSRDDRPKQFHALTGSRSLLAGTLARLPEGRLEDIVLDPPVVIGSAAQVELLERHLGAVSRYRLVLEPAIRDTAAAIAAVTALHADQMPEPLLLVVPSDALIDDDEAFRGTVARAARMAAGSDAIVTIGIAPDRPETQYGYIEKGAPAGEGFAVRRFREKPDADTARAYLQSGDFLWNAGMFLFRAGRMAGEFRARQPQIWRQASLAASGARVEGNRLWLDPESFAAADKVSIDYAIMEKADNIGVVPAPFGWDDLGSWAQLYAHADKDEAGNAVTGPAIAVEAHGNLVRATDAVVAVAGVDDLVVVAEDGKVLVTRRDATHLVKQVTTEWKTGLAATAPQGRSKKAIAAWLFEVCLPLWSTTGLDPECGGVHELLALDGTVGDYAFRRLRVLPRQIYSFARAMELGWTGAPEGLLEGLFDTLTRSGWHSEGGWIHRFNPDGTIRDDRRDAYDQAFVLLALAFLHRTGRFSGARAWADRTLAFMDAALADPVHGGFVEDTRGSRPRRANPHMHFLEAMLAWHEATGETAFLDRAEAVVDLFQNHFFDASTGTVRETFADDWSPLTGADADDLVEPGHLYEWAWLLIRFARLRPRADLEAQARTLFATARAFGHHPATGAVANTMRPDGTGLSEGARCWPQTEALKAAIALEQCGVAGAAGLRAQMIDVLFDHYLARPVAGGWMDEIDADGAPRAADMPASTLYHVVCALGELLQAD</sequence>
<proteinExistence type="inferred from homology"/>
<comment type="similarity">
    <text evidence="1">Belongs to the N-acylglucosamine 2-epimerase family.</text>
</comment>
<dbReference type="SUPFAM" id="SSF159283">
    <property type="entry name" value="Guanosine diphospho-D-mannose pyrophosphorylase/mannose-6-phosphate isomerase linker domain"/>
    <property type="match status" value="1"/>
</dbReference>
<dbReference type="CDD" id="cd02509">
    <property type="entry name" value="GDP-M1P_Guanylyltransferase"/>
    <property type="match status" value="1"/>
</dbReference>
<dbReference type="OrthoDB" id="9806359at2"/>
<dbReference type="InterPro" id="IPR049577">
    <property type="entry name" value="GMPP_N"/>
</dbReference>
<feature type="domain" description="MannoseP isomerase/GMP-like beta-helix" evidence="4">
    <location>
        <begin position="304"/>
        <end position="353"/>
    </location>
</feature>
<evidence type="ECO:0000256" key="1">
    <source>
        <dbReference type="ARBA" id="ARBA00008558"/>
    </source>
</evidence>
<dbReference type="GO" id="GO:0009298">
    <property type="term" value="P:GDP-mannose biosynthetic process"/>
    <property type="evidence" value="ECO:0007669"/>
    <property type="project" value="TreeGrafter"/>
</dbReference>
<evidence type="ECO:0000259" key="4">
    <source>
        <dbReference type="Pfam" id="PF22640"/>
    </source>
</evidence>
<dbReference type="GO" id="GO:0016853">
    <property type="term" value="F:isomerase activity"/>
    <property type="evidence" value="ECO:0007669"/>
    <property type="project" value="UniProtKB-KW"/>
</dbReference>
<feature type="domain" description="Nucleotidyl transferase" evidence="3">
    <location>
        <begin position="12"/>
        <end position="295"/>
    </location>
</feature>
<evidence type="ECO:0000313" key="5">
    <source>
        <dbReference type="EMBL" id="QBK31837.1"/>
    </source>
</evidence>
<dbReference type="InterPro" id="IPR012341">
    <property type="entry name" value="6hp_glycosidase-like_sf"/>
</dbReference>
<organism evidence="5 6">
    <name type="scientific">Roseitalea porphyridii</name>
    <dbReference type="NCBI Taxonomy" id="1852022"/>
    <lineage>
        <taxon>Bacteria</taxon>
        <taxon>Pseudomonadati</taxon>
        <taxon>Pseudomonadota</taxon>
        <taxon>Alphaproteobacteria</taxon>
        <taxon>Hyphomicrobiales</taxon>
        <taxon>Ahrensiaceae</taxon>
        <taxon>Roseitalea</taxon>
    </lineage>
</organism>
<dbReference type="Pfam" id="PF22640">
    <property type="entry name" value="ManC_GMP_beta-helix"/>
    <property type="match status" value="1"/>
</dbReference>
<dbReference type="InterPro" id="IPR029044">
    <property type="entry name" value="Nucleotide-diphossugar_trans"/>
</dbReference>
<dbReference type="AlphaFoldDB" id="A0A4P6V2X6"/>
<reference evidence="5 6" key="1">
    <citation type="journal article" date="2017" name="Int. J. Syst. Evol. Microbiol.">
        <title>Roseitalea porphyridii gen. nov., sp. nov., isolated from a red alga, and reclassification of Hoeflea suaedae Chung et al. 2013 as Pseudohoeflea suaedae gen. nov., comb. nov.</title>
        <authorList>
            <person name="Hyeon J.W."/>
            <person name="Jeong S.E."/>
            <person name="Baek K."/>
            <person name="Jeon C.O."/>
        </authorList>
    </citation>
    <scope>NUCLEOTIDE SEQUENCE [LARGE SCALE GENOMIC DNA]</scope>
    <source>
        <strain evidence="5 6">MA7-20</strain>
    </source>
</reference>
<evidence type="ECO:0000313" key="6">
    <source>
        <dbReference type="Proteomes" id="UP000293719"/>
    </source>
</evidence>
<evidence type="ECO:0000259" key="3">
    <source>
        <dbReference type="Pfam" id="PF00483"/>
    </source>
</evidence>
<dbReference type="SUPFAM" id="SSF53448">
    <property type="entry name" value="Nucleotide-diphospho-sugar transferases"/>
    <property type="match status" value="1"/>
</dbReference>
<evidence type="ECO:0000256" key="2">
    <source>
        <dbReference type="ARBA" id="ARBA00023235"/>
    </source>
</evidence>